<feature type="region of interest" description="Disordered" evidence="7">
    <location>
        <begin position="61"/>
        <end position="81"/>
    </location>
</feature>
<dbReference type="GeneID" id="54782329"/>
<dbReference type="AlphaFoldDB" id="A0A642URY3"/>
<dbReference type="InterPro" id="IPR045075">
    <property type="entry name" value="Syf1-like"/>
</dbReference>
<gene>
    <name evidence="9" type="ORF">DIURU_003678</name>
</gene>
<dbReference type="InterPro" id="IPR019734">
    <property type="entry name" value="TPR_rpt"/>
</dbReference>
<comment type="caution">
    <text evidence="9">The sequence shown here is derived from an EMBL/GenBank/DDBJ whole genome shotgun (WGS) entry which is preliminary data.</text>
</comment>
<reference evidence="9 10" key="1">
    <citation type="submission" date="2019-07" db="EMBL/GenBank/DDBJ databases">
        <title>Genome assembly of two rare yeast pathogens: Diutina rugosa and Trichomonascus ciferrii.</title>
        <authorList>
            <person name="Mixao V."/>
            <person name="Saus E."/>
            <person name="Hansen A."/>
            <person name="Lass-Flor C."/>
            <person name="Gabaldon T."/>
        </authorList>
    </citation>
    <scope>NUCLEOTIDE SEQUENCE [LARGE SCALE GENOMIC DNA]</scope>
    <source>
        <strain evidence="9 10">CBS 613</strain>
    </source>
</reference>
<keyword evidence="3" id="KW-0677">Repeat</keyword>
<feature type="compositionally biased region" description="Polar residues" evidence="7">
    <location>
        <begin position="69"/>
        <end position="81"/>
    </location>
</feature>
<evidence type="ECO:0000256" key="5">
    <source>
        <dbReference type="ARBA" id="ARBA00023242"/>
    </source>
</evidence>
<dbReference type="SMART" id="SM00028">
    <property type="entry name" value="TPR"/>
    <property type="match status" value="3"/>
</dbReference>
<name>A0A642URY3_DIURU</name>
<comment type="subcellular location">
    <subcellularLocation>
        <location evidence="1">Nucleus</location>
    </subcellularLocation>
</comment>
<dbReference type="GO" id="GO:0071013">
    <property type="term" value="C:catalytic step 2 spliceosome"/>
    <property type="evidence" value="ECO:0007669"/>
    <property type="project" value="TreeGrafter"/>
</dbReference>
<dbReference type="EMBL" id="SWFT01000107">
    <property type="protein sequence ID" value="KAA8900696.1"/>
    <property type="molecule type" value="Genomic_DNA"/>
</dbReference>
<dbReference type="Gene3D" id="1.25.40.10">
    <property type="entry name" value="Tetratricopeptide repeat domain"/>
    <property type="match status" value="3"/>
</dbReference>
<evidence type="ECO:0000256" key="3">
    <source>
        <dbReference type="ARBA" id="ARBA00022737"/>
    </source>
</evidence>
<proteinExistence type="predicted"/>
<feature type="domain" description="PRP1 splicing factor N-terminal" evidence="8">
    <location>
        <begin position="47"/>
        <end position="113"/>
    </location>
</feature>
<dbReference type="PROSITE" id="PS50005">
    <property type="entry name" value="TPR"/>
    <property type="match status" value="1"/>
</dbReference>
<dbReference type="InterPro" id="IPR003107">
    <property type="entry name" value="HAT"/>
</dbReference>
<dbReference type="OrthoDB" id="440128at2759"/>
<sequence>MTSRPAFLDQQPPPGYVAGIGRGAVGFSNHADSSGLTFSGKPQEIPVEDDVEDETYRAIEARLRRKPRQSTPEKPAETTTKIADEFSDLKSGLGDVSVAEWAALPEPQDFTRRNKRQRLLEKSQQRFYAAPDSLIQRELQGHAPIVEESTTKKTDIDSVNAARDQLLSSRLDAMLAPATSTVKLTETDISEAQKAQSARGDLAKSRALMASLRKTQPNSARSWLLSAQLEVEHHQMAAARSIILQATRVLPRDKSIWLEAIRIHENSPQLRSVVASALDRVSTSEDIWLEAVKLESTSQEKKVAVMKGIESIPASIKLWQALLEFVPDTETAKFAAKARELCPRHWPFWQIVILASEEKAAKDLLNKARKQFKNDTTVQAEIWLIAMKLEEKLDHQDKLDKLAKKAVTVEADWLSLAQQAEREQSLQTATAITKAFLTQNPDADLDEYVESYPIMARAYYDTKLQSSTSVEDWLELLALERSKQGGNYEELWKAYKRAIGQHPQQVVLSLMMAKDQWKLAGDVEAARTTLAAITTANTEAAVSVWKARIKLELSEGEFDKALEVSKQSLVEPSDKVWYKYVHLLRAAKVLERAKVDDTLILNTIDDGLNKFPLSHNLWLQKVQVLCDDGQWAEAETAAKSAPKFPEMQRLLAQIYVHQNNVMMARSTLDYALTKWRNIPGIWYDAIILQLSQNNKVEARQLVARALQACPSSGLIWSIQFDLLDPKKRKPALVEALKACDNSSEILVVVGLDFWRQKKPQKALEWWKRAIDADPTNGDAWTAVYLADANQFAWDDYEAAFDRINQGHWWLPIAKGPQWRMATPRELVVAASRHMATAADKPGVCNIA</sequence>
<evidence type="ECO:0000256" key="7">
    <source>
        <dbReference type="SAM" id="MobiDB-lite"/>
    </source>
</evidence>
<dbReference type="SMART" id="SM00386">
    <property type="entry name" value="HAT"/>
    <property type="match status" value="5"/>
</dbReference>
<dbReference type="Pfam" id="PF13432">
    <property type="entry name" value="TPR_16"/>
    <property type="match status" value="1"/>
</dbReference>
<dbReference type="Pfam" id="PF06424">
    <property type="entry name" value="PRP1_N"/>
    <property type="match status" value="2"/>
</dbReference>
<dbReference type="PANTHER" id="PTHR11246">
    <property type="entry name" value="PRE-MRNA SPLICING FACTOR"/>
    <property type="match status" value="1"/>
</dbReference>
<evidence type="ECO:0000256" key="1">
    <source>
        <dbReference type="ARBA" id="ARBA00004123"/>
    </source>
</evidence>
<protein>
    <recommendedName>
        <fullName evidence="8">PRP1 splicing factor N-terminal domain-containing protein</fullName>
    </recommendedName>
</protein>
<feature type="repeat" description="TPR" evidence="6">
    <location>
        <begin position="743"/>
        <end position="776"/>
    </location>
</feature>
<keyword evidence="2" id="KW-0507">mRNA processing</keyword>
<dbReference type="OMA" id="DGWAWYY"/>
<feature type="domain" description="PRP1 splicing factor N-terminal" evidence="8">
    <location>
        <begin position="12"/>
        <end position="34"/>
    </location>
</feature>
<evidence type="ECO:0000313" key="9">
    <source>
        <dbReference type="EMBL" id="KAA8900696.1"/>
    </source>
</evidence>
<keyword evidence="6" id="KW-0802">TPR repeat</keyword>
<dbReference type="InterPro" id="IPR011990">
    <property type="entry name" value="TPR-like_helical_dom_sf"/>
</dbReference>
<organism evidence="9 10">
    <name type="scientific">Diutina rugosa</name>
    <name type="common">Yeast</name>
    <name type="synonym">Candida rugosa</name>
    <dbReference type="NCBI Taxonomy" id="5481"/>
    <lineage>
        <taxon>Eukaryota</taxon>
        <taxon>Fungi</taxon>
        <taxon>Dikarya</taxon>
        <taxon>Ascomycota</taxon>
        <taxon>Saccharomycotina</taxon>
        <taxon>Pichiomycetes</taxon>
        <taxon>Debaryomycetaceae</taxon>
        <taxon>Diutina</taxon>
    </lineage>
</organism>
<evidence type="ECO:0000256" key="6">
    <source>
        <dbReference type="PROSITE-ProRule" id="PRU00339"/>
    </source>
</evidence>
<dbReference type="VEuPathDB" id="FungiDB:DIURU_003678"/>
<dbReference type="SUPFAM" id="SSF48452">
    <property type="entry name" value="TPR-like"/>
    <property type="match status" value="3"/>
</dbReference>
<dbReference type="RefSeq" id="XP_034011515.1">
    <property type="nucleotide sequence ID" value="XM_034156466.1"/>
</dbReference>
<evidence type="ECO:0000259" key="8">
    <source>
        <dbReference type="Pfam" id="PF06424"/>
    </source>
</evidence>
<accession>A0A642URY3</accession>
<keyword evidence="5" id="KW-0539">Nucleus</keyword>
<dbReference type="InterPro" id="IPR010491">
    <property type="entry name" value="PRP1_N"/>
</dbReference>
<evidence type="ECO:0000313" key="10">
    <source>
        <dbReference type="Proteomes" id="UP000449547"/>
    </source>
</evidence>
<keyword evidence="4" id="KW-0508">mRNA splicing</keyword>
<dbReference type="GO" id="GO:0000244">
    <property type="term" value="P:spliceosomal tri-snRNP complex assembly"/>
    <property type="evidence" value="ECO:0007669"/>
    <property type="project" value="TreeGrafter"/>
</dbReference>
<evidence type="ECO:0000256" key="4">
    <source>
        <dbReference type="ARBA" id="ARBA00023187"/>
    </source>
</evidence>
<dbReference type="Proteomes" id="UP000449547">
    <property type="component" value="Unassembled WGS sequence"/>
</dbReference>
<keyword evidence="10" id="KW-1185">Reference proteome</keyword>
<dbReference type="PANTHER" id="PTHR11246:SF1">
    <property type="entry name" value="PRE-MRNA-PROCESSING FACTOR 6"/>
    <property type="match status" value="1"/>
</dbReference>
<dbReference type="GO" id="GO:0046540">
    <property type="term" value="C:U4/U6 x U5 tri-snRNP complex"/>
    <property type="evidence" value="ECO:0007669"/>
    <property type="project" value="TreeGrafter"/>
</dbReference>
<evidence type="ECO:0000256" key="2">
    <source>
        <dbReference type="ARBA" id="ARBA00022664"/>
    </source>
</evidence>